<organism evidence="2">
    <name type="scientific">Oryza barthii</name>
    <dbReference type="NCBI Taxonomy" id="65489"/>
    <lineage>
        <taxon>Eukaryota</taxon>
        <taxon>Viridiplantae</taxon>
        <taxon>Streptophyta</taxon>
        <taxon>Embryophyta</taxon>
        <taxon>Tracheophyta</taxon>
        <taxon>Spermatophyta</taxon>
        <taxon>Magnoliopsida</taxon>
        <taxon>Liliopsida</taxon>
        <taxon>Poales</taxon>
        <taxon>Poaceae</taxon>
        <taxon>BOP clade</taxon>
        <taxon>Oryzoideae</taxon>
        <taxon>Oryzeae</taxon>
        <taxon>Oryzinae</taxon>
        <taxon>Oryza</taxon>
    </lineage>
</organism>
<evidence type="ECO:0000256" key="1">
    <source>
        <dbReference type="SAM" id="MobiDB-lite"/>
    </source>
</evidence>
<feature type="region of interest" description="Disordered" evidence="1">
    <location>
        <begin position="56"/>
        <end position="96"/>
    </location>
</feature>
<dbReference type="EnsemblPlants" id="OBART03G34940.1">
    <property type="protein sequence ID" value="OBART03G34940.1"/>
    <property type="gene ID" value="OBART03G34940"/>
</dbReference>
<feature type="compositionally biased region" description="Low complexity" evidence="1">
    <location>
        <begin position="148"/>
        <end position="160"/>
    </location>
</feature>
<feature type="region of interest" description="Disordered" evidence="1">
    <location>
        <begin position="133"/>
        <end position="160"/>
    </location>
</feature>
<reference evidence="2" key="2">
    <citation type="submission" date="2015-03" db="UniProtKB">
        <authorList>
            <consortium name="EnsemblPlants"/>
        </authorList>
    </citation>
    <scope>IDENTIFICATION</scope>
</reference>
<dbReference type="HOGENOM" id="CLU_116931_0_0_1"/>
<evidence type="ECO:0000313" key="2">
    <source>
        <dbReference type="EnsemblPlants" id="OBART03G34940.1"/>
    </source>
</evidence>
<reference evidence="2" key="1">
    <citation type="journal article" date="2009" name="Rice">
        <title>De Novo Next Generation Sequencing of Plant Genomes.</title>
        <authorList>
            <person name="Rounsley S."/>
            <person name="Marri P.R."/>
            <person name="Yu Y."/>
            <person name="He R."/>
            <person name="Sisneros N."/>
            <person name="Goicoechea J.L."/>
            <person name="Lee S.J."/>
            <person name="Angelova A."/>
            <person name="Kudrna D."/>
            <person name="Luo M."/>
            <person name="Affourtit J."/>
            <person name="Desany B."/>
            <person name="Knight J."/>
            <person name="Niazi F."/>
            <person name="Egholm M."/>
            <person name="Wing R.A."/>
        </authorList>
    </citation>
    <scope>NUCLEOTIDE SEQUENCE [LARGE SCALE GENOMIC DNA]</scope>
    <source>
        <strain evidence="2">cv. IRGC 105608</strain>
    </source>
</reference>
<protein>
    <submittedName>
        <fullName evidence="2">Uncharacterized protein</fullName>
    </submittedName>
</protein>
<keyword evidence="3" id="KW-1185">Reference proteome</keyword>
<accession>A0A0D3FPC7</accession>
<dbReference type="Proteomes" id="UP000026960">
    <property type="component" value="Chromosome 3"/>
</dbReference>
<proteinExistence type="predicted"/>
<name>A0A0D3FPC7_9ORYZ</name>
<dbReference type="PaxDb" id="65489-OBART03G34940.1"/>
<sequence>MTATPMSLSQTTVATPWLYLELLNPCVQLPELRVGESGCADAFCVKYTLRICDEGEKRAGGQSGNGTITSSRRPPPDHPDVQSTKPTCTVRELDARGGRTDYRSNMVAGVPAVPSLPYLQALLNEALFRSMHPAPTGRSSHGATGPCRTPTSTATSSRPAPTGLVPFGFAACTQRRADAVPPPPCSPEAWIRKNIYCIIAGLT</sequence>
<evidence type="ECO:0000313" key="3">
    <source>
        <dbReference type="Proteomes" id="UP000026960"/>
    </source>
</evidence>
<dbReference type="AlphaFoldDB" id="A0A0D3FPC7"/>
<dbReference type="Gramene" id="OBART03G34940.1">
    <property type="protein sequence ID" value="OBART03G34940.1"/>
    <property type="gene ID" value="OBART03G34940"/>
</dbReference>